<dbReference type="InterPro" id="IPR025164">
    <property type="entry name" value="Toastrack_DUF4097"/>
</dbReference>
<protein>
    <submittedName>
        <fullName evidence="2">DUF4097 family beta strand repeat protein</fullName>
    </submittedName>
</protein>
<accession>A0A5C6QRQ4</accession>
<gene>
    <name evidence="2" type="ORF">ESZ36_01570</name>
</gene>
<evidence type="ECO:0000259" key="1">
    <source>
        <dbReference type="Pfam" id="PF13349"/>
    </source>
</evidence>
<name>A0A5C6QRQ4_9GAMM</name>
<keyword evidence="3" id="KW-1185">Reference proteome</keyword>
<dbReference type="Proteomes" id="UP000321822">
    <property type="component" value="Unassembled WGS sequence"/>
</dbReference>
<organism evidence="2 3">
    <name type="scientific">Colwellia demingiae</name>
    <dbReference type="NCBI Taxonomy" id="89401"/>
    <lineage>
        <taxon>Bacteria</taxon>
        <taxon>Pseudomonadati</taxon>
        <taxon>Pseudomonadota</taxon>
        <taxon>Gammaproteobacteria</taxon>
        <taxon>Alteromonadales</taxon>
        <taxon>Colwelliaceae</taxon>
        <taxon>Colwellia</taxon>
    </lineage>
</organism>
<dbReference type="RefSeq" id="WP_146782584.1">
    <property type="nucleotide sequence ID" value="NZ_VOLT01000001.1"/>
</dbReference>
<dbReference type="AlphaFoldDB" id="A0A5C6QRQ4"/>
<evidence type="ECO:0000313" key="2">
    <source>
        <dbReference type="EMBL" id="TWX71946.1"/>
    </source>
</evidence>
<evidence type="ECO:0000313" key="3">
    <source>
        <dbReference type="Proteomes" id="UP000321822"/>
    </source>
</evidence>
<sequence length="302" mass="32715">MNTIFSTFTFILILIFTGITLSGACLAGEKINQSLSVETTGIVYVNIPRGLVNIQGWDKPKVMIQGELDDTTKRLIFKTENNKTFIKVDTEGQQHWGDSSVLSIFIPQQLQLRFKGIDTSFILSKLNSDIEGKSINGDLMVKKSHGKIKLSVVSGNVTLIESSGFAKIKSVSGMVNFSGDFEQAYLKSISGDIKADVSGTDKLTIKNISGDTQISGQAKNKAQLELSSVSGDILYKVTDELNAECEVVSQFGGEINNQLTDDLPIEGNLNKKTLSFISGDGSGRLSMNTVNGSVSIEKIINE</sequence>
<comment type="caution">
    <text evidence="2">The sequence shown here is derived from an EMBL/GenBank/DDBJ whole genome shotgun (WGS) entry which is preliminary data.</text>
</comment>
<dbReference type="Pfam" id="PF13349">
    <property type="entry name" value="DUF4097"/>
    <property type="match status" value="1"/>
</dbReference>
<proteinExistence type="predicted"/>
<reference evidence="2 3" key="1">
    <citation type="submission" date="2019-07" db="EMBL/GenBank/DDBJ databases">
        <title>Genomes of sea-ice associated Colwellia species.</title>
        <authorList>
            <person name="Bowman J.P."/>
        </authorList>
    </citation>
    <scope>NUCLEOTIDE SEQUENCE [LARGE SCALE GENOMIC DNA]</scope>
    <source>
        <strain evidence="2 3">ACAM 459</strain>
    </source>
</reference>
<dbReference type="OrthoDB" id="6194490at2"/>
<feature type="domain" description="DUF4097" evidence="1">
    <location>
        <begin position="86"/>
        <end position="296"/>
    </location>
</feature>
<dbReference type="EMBL" id="VOLT01000001">
    <property type="protein sequence ID" value="TWX71946.1"/>
    <property type="molecule type" value="Genomic_DNA"/>
</dbReference>